<sequence>MRAGNPGPMTLDGTNTWVLRAPGSATAILVDPGPGLPEHLAAITAEAGIALVVTTHWHPDHTDAAAALGERLGVPVRAFDAKWCANGGEPLRDGETLNEAGLPLIVRHTPGHTADSVCLVGADAVLTGDTVLGRGTTVVLWPDGNLTSYFASLDLLAGYGDRSVLPGHGPTLPSLAAVCAQYRAHREQRLDQVRAALDAGAETAIDVVRVVYAEVDRSVWPAAEATVRAQLEYLRRGQDHRDREHIDPGKELGGP</sequence>
<dbReference type="InterPro" id="IPR001279">
    <property type="entry name" value="Metallo-B-lactamas"/>
</dbReference>
<protein>
    <submittedName>
        <fullName evidence="2">Hydrolase</fullName>
    </submittedName>
</protein>
<dbReference type="Pfam" id="PF00753">
    <property type="entry name" value="Lactamase_B"/>
    <property type="match status" value="1"/>
</dbReference>
<dbReference type="Gene3D" id="1.10.10.10">
    <property type="entry name" value="Winged helix-like DNA-binding domain superfamily/Winged helix DNA-binding domain"/>
    <property type="match status" value="1"/>
</dbReference>
<dbReference type="Pfam" id="PF17778">
    <property type="entry name" value="WHD_BLACT"/>
    <property type="match status" value="1"/>
</dbReference>
<dbReference type="InterPro" id="IPR050662">
    <property type="entry name" value="Sec-metab_biosynth-thioest"/>
</dbReference>
<dbReference type="PANTHER" id="PTHR23131:SF0">
    <property type="entry name" value="ENDORIBONUCLEASE LACTB2"/>
    <property type="match status" value="1"/>
</dbReference>
<keyword evidence="2" id="KW-0378">Hydrolase</keyword>
<dbReference type="InterPro" id="IPR041516">
    <property type="entry name" value="LACTB2_WH"/>
</dbReference>
<evidence type="ECO:0000313" key="2">
    <source>
        <dbReference type="EMBL" id="GLZ80400.1"/>
    </source>
</evidence>
<reference evidence="2" key="1">
    <citation type="submission" date="2023-03" db="EMBL/GenBank/DDBJ databases">
        <title>Actinorhabdospora filicis NBRC 111898.</title>
        <authorList>
            <person name="Ichikawa N."/>
            <person name="Sato H."/>
            <person name="Tonouchi N."/>
        </authorList>
    </citation>
    <scope>NUCLEOTIDE SEQUENCE</scope>
    <source>
        <strain evidence="2">NBRC 111898</strain>
    </source>
</reference>
<dbReference type="SMART" id="SM00849">
    <property type="entry name" value="Lactamase_B"/>
    <property type="match status" value="1"/>
</dbReference>
<keyword evidence="3" id="KW-1185">Reference proteome</keyword>
<comment type="caution">
    <text evidence="2">The sequence shown here is derived from an EMBL/GenBank/DDBJ whole genome shotgun (WGS) entry which is preliminary data.</text>
</comment>
<proteinExistence type="predicted"/>
<dbReference type="CDD" id="cd16278">
    <property type="entry name" value="metallo-hydrolase-like_MBL-fold"/>
    <property type="match status" value="1"/>
</dbReference>
<dbReference type="AlphaFoldDB" id="A0A9W6SR10"/>
<dbReference type="EMBL" id="BSTX01000004">
    <property type="protein sequence ID" value="GLZ80400.1"/>
    <property type="molecule type" value="Genomic_DNA"/>
</dbReference>
<dbReference type="InterPro" id="IPR036388">
    <property type="entry name" value="WH-like_DNA-bd_sf"/>
</dbReference>
<evidence type="ECO:0000259" key="1">
    <source>
        <dbReference type="SMART" id="SM00849"/>
    </source>
</evidence>
<gene>
    <name evidence="2" type="ORF">Afil01_52070</name>
</gene>
<dbReference type="InterPro" id="IPR036866">
    <property type="entry name" value="RibonucZ/Hydroxyglut_hydro"/>
</dbReference>
<dbReference type="PANTHER" id="PTHR23131">
    <property type="entry name" value="ENDORIBONUCLEASE LACTB2"/>
    <property type="match status" value="1"/>
</dbReference>
<name>A0A9W6SR10_9ACTN</name>
<accession>A0A9W6SR10</accession>
<evidence type="ECO:0000313" key="3">
    <source>
        <dbReference type="Proteomes" id="UP001165079"/>
    </source>
</evidence>
<dbReference type="GO" id="GO:0016787">
    <property type="term" value="F:hydrolase activity"/>
    <property type="evidence" value="ECO:0007669"/>
    <property type="project" value="UniProtKB-KW"/>
</dbReference>
<organism evidence="2 3">
    <name type="scientific">Actinorhabdospora filicis</name>
    <dbReference type="NCBI Taxonomy" id="1785913"/>
    <lineage>
        <taxon>Bacteria</taxon>
        <taxon>Bacillati</taxon>
        <taxon>Actinomycetota</taxon>
        <taxon>Actinomycetes</taxon>
        <taxon>Micromonosporales</taxon>
        <taxon>Micromonosporaceae</taxon>
        <taxon>Actinorhabdospora</taxon>
    </lineage>
</organism>
<dbReference type="Gene3D" id="3.60.15.10">
    <property type="entry name" value="Ribonuclease Z/Hydroxyacylglutathione hydrolase-like"/>
    <property type="match status" value="1"/>
</dbReference>
<dbReference type="Proteomes" id="UP001165079">
    <property type="component" value="Unassembled WGS sequence"/>
</dbReference>
<dbReference type="SUPFAM" id="SSF56281">
    <property type="entry name" value="Metallo-hydrolase/oxidoreductase"/>
    <property type="match status" value="1"/>
</dbReference>
<feature type="domain" description="Metallo-beta-lactamase" evidence="1">
    <location>
        <begin position="13"/>
        <end position="168"/>
    </location>
</feature>